<gene>
    <name evidence="1" type="ORF">PM738_10365</name>
</gene>
<comment type="caution">
    <text evidence="1">The sequence shown here is derived from an EMBL/GenBank/DDBJ whole genome shotgun (WGS) entry which is preliminary data.</text>
</comment>
<dbReference type="Proteomes" id="UP001211987">
    <property type="component" value="Unassembled WGS sequence"/>
</dbReference>
<dbReference type="AlphaFoldDB" id="A0AB35IIC4"/>
<dbReference type="GeneID" id="76833325"/>
<accession>A0AB35IIC4</accession>
<proteinExistence type="predicted"/>
<protein>
    <submittedName>
        <fullName evidence="1">Uncharacterized protein</fullName>
    </submittedName>
</protein>
<evidence type="ECO:0000313" key="2">
    <source>
        <dbReference type="Proteomes" id="UP001211987"/>
    </source>
</evidence>
<dbReference type="EMBL" id="JAQLKE010000015">
    <property type="protein sequence ID" value="MDB7084206.1"/>
    <property type="molecule type" value="Genomic_DNA"/>
</dbReference>
<name>A0AB35IIC4_9FIRM</name>
<reference evidence="1" key="1">
    <citation type="submission" date="2023-01" db="EMBL/GenBank/DDBJ databases">
        <title>Human gut microbiome strain richness.</title>
        <authorList>
            <person name="Chen-Liaw A."/>
        </authorList>
    </citation>
    <scope>NUCLEOTIDE SEQUENCE</scope>
    <source>
        <strain evidence="1">1001217st2_G6_1001217B_191108</strain>
    </source>
</reference>
<sequence length="41" mass="4816">MKYVLTHATVFDGYHDYVLKHDLNIYLDESSIKAFSVIRLV</sequence>
<evidence type="ECO:0000313" key="1">
    <source>
        <dbReference type="EMBL" id="MDB7084206.1"/>
    </source>
</evidence>
<organism evidence="1 2">
    <name type="scientific">Thomasclavelia ramosa</name>
    <dbReference type="NCBI Taxonomy" id="1547"/>
    <lineage>
        <taxon>Bacteria</taxon>
        <taxon>Bacillati</taxon>
        <taxon>Bacillota</taxon>
        <taxon>Erysipelotrichia</taxon>
        <taxon>Erysipelotrichales</taxon>
        <taxon>Coprobacillaceae</taxon>
        <taxon>Thomasclavelia</taxon>
    </lineage>
</organism>
<dbReference type="RefSeq" id="WP_003538456.1">
    <property type="nucleotide sequence ID" value="NZ_AP031443.1"/>
</dbReference>